<accession>A0A482WXG6</accession>
<evidence type="ECO:0000313" key="2">
    <source>
        <dbReference type="EMBL" id="RZF38026.1"/>
    </source>
</evidence>
<comment type="caution">
    <text evidence="2">The sequence shown here is derived from an EMBL/GenBank/DDBJ whole genome shotgun (WGS) entry which is preliminary data.</text>
</comment>
<dbReference type="EMBL" id="QKKF02022824">
    <property type="protein sequence ID" value="RZF38026.1"/>
    <property type="molecule type" value="Genomic_DNA"/>
</dbReference>
<name>A0A482WXG6_LAOST</name>
<reference evidence="2 3" key="1">
    <citation type="journal article" date="2017" name="Gigascience">
        <title>Genome sequence of the small brown planthopper, Laodelphax striatellus.</title>
        <authorList>
            <person name="Zhu J."/>
            <person name="Jiang F."/>
            <person name="Wang X."/>
            <person name="Yang P."/>
            <person name="Bao Y."/>
            <person name="Zhao W."/>
            <person name="Wang W."/>
            <person name="Lu H."/>
            <person name="Wang Q."/>
            <person name="Cui N."/>
            <person name="Li J."/>
            <person name="Chen X."/>
            <person name="Luo L."/>
            <person name="Yu J."/>
            <person name="Kang L."/>
            <person name="Cui F."/>
        </authorList>
    </citation>
    <scope>NUCLEOTIDE SEQUENCE [LARGE SCALE GENOMIC DNA]</scope>
    <source>
        <strain evidence="2">Lst14</strain>
    </source>
</reference>
<protein>
    <submittedName>
        <fullName evidence="2">Uncharacterized protein</fullName>
    </submittedName>
</protein>
<feature type="region of interest" description="Disordered" evidence="1">
    <location>
        <begin position="58"/>
        <end position="78"/>
    </location>
</feature>
<dbReference type="AlphaFoldDB" id="A0A482WXG6"/>
<organism evidence="2 3">
    <name type="scientific">Laodelphax striatellus</name>
    <name type="common">Small brown planthopper</name>
    <name type="synonym">Delphax striatella</name>
    <dbReference type="NCBI Taxonomy" id="195883"/>
    <lineage>
        <taxon>Eukaryota</taxon>
        <taxon>Metazoa</taxon>
        <taxon>Ecdysozoa</taxon>
        <taxon>Arthropoda</taxon>
        <taxon>Hexapoda</taxon>
        <taxon>Insecta</taxon>
        <taxon>Pterygota</taxon>
        <taxon>Neoptera</taxon>
        <taxon>Paraneoptera</taxon>
        <taxon>Hemiptera</taxon>
        <taxon>Auchenorrhyncha</taxon>
        <taxon>Fulgoroidea</taxon>
        <taxon>Delphacidae</taxon>
        <taxon>Criomorphinae</taxon>
        <taxon>Laodelphax</taxon>
    </lineage>
</organism>
<evidence type="ECO:0000313" key="3">
    <source>
        <dbReference type="Proteomes" id="UP000291343"/>
    </source>
</evidence>
<gene>
    <name evidence="2" type="ORF">LSTR_LSTR006425</name>
</gene>
<keyword evidence="3" id="KW-1185">Reference proteome</keyword>
<dbReference type="InParanoid" id="A0A482WXG6"/>
<dbReference type="Proteomes" id="UP000291343">
    <property type="component" value="Unassembled WGS sequence"/>
</dbReference>
<proteinExistence type="predicted"/>
<evidence type="ECO:0000256" key="1">
    <source>
        <dbReference type="SAM" id="MobiDB-lite"/>
    </source>
</evidence>
<sequence>MKGANPLGAPVAMETTSESEREREIHSLPESACYVLLPLDETVKLNVSNPFRCEKDLLNNTGSTHTTDKSLNRFSTSL</sequence>
<feature type="region of interest" description="Disordered" evidence="1">
    <location>
        <begin position="1"/>
        <end position="25"/>
    </location>
</feature>